<keyword evidence="3" id="KW-0223">Dioxygenase</keyword>
<dbReference type="SUPFAM" id="SSF54427">
    <property type="entry name" value="NTF2-like"/>
    <property type="match status" value="1"/>
</dbReference>
<comment type="similarity">
    <text evidence="1">Belongs to the bacterial ring-hydroxylating dioxygenase beta subunit family.</text>
</comment>
<dbReference type="EMBL" id="JAUKVY010000003">
    <property type="protein sequence ID" value="MDO1531750.1"/>
    <property type="molecule type" value="Genomic_DNA"/>
</dbReference>
<protein>
    <submittedName>
        <fullName evidence="3">Aromatic-ring-hydroxylating dioxygenase subunit beta</fullName>
        <ecNumber evidence="3">1.14.-.-</ecNumber>
    </submittedName>
</protein>
<sequence>MTTPEDFVAAEAALLDAGRFDDWLALFTEDGHYWVPLQGAAQADPYSHNSIAYEDRLLLQLRIERLKNPRAHSQHPASRCQHVLQRSRIESDDAAGGELVLRTPFLYVEARGEQQLMLAGSYRHLLVRTASGWAIRQKRVDLLNAGQALPAIQLFI</sequence>
<dbReference type="InterPro" id="IPR000391">
    <property type="entry name" value="Rng_hydr_dOase-bsu"/>
</dbReference>
<proteinExistence type="inferred from homology"/>
<evidence type="ECO:0000313" key="3">
    <source>
        <dbReference type="EMBL" id="MDO1531750.1"/>
    </source>
</evidence>
<name>A0ABT8RZ90_9BURK</name>
<dbReference type="CDD" id="cd00667">
    <property type="entry name" value="ring_hydroxylating_dioxygenases_beta"/>
    <property type="match status" value="1"/>
</dbReference>
<dbReference type="GO" id="GO:0051213">
    <property type="term" value="F:dioxygenase activity"/>
    <property type="evidence" value="ECO:0007669"/>
    <property type="project" value="UniProtKB-KW"/>
</dbReference>
<evidence type="ECO:0000313" key="4">
    <source>
        <dbReference type="Proteomes" id="UP001169027"/>
    </source>
</evidence>
<evidence type="ECO:0000256" key="2">
    <source>
        <dbReference type="ARBA" id="ARBA00023002"/>
    </source>
</evidence>
<dbReference type="EC" id="1.14.-.-" evidence="3"/>
<reference evidence="3" key="1">
    <citation type="submission" date="2023-06" db="EMBL/GenBank/DDBJ databases">
        <authorList>
            <person name="Jiang Y."/>
            <person name="Liu Q."/>
        </authorList>
    </citation>
    <scope>NUCLEOTIDE SEQUENCE</scope>
    <source>
        <strain evidence="3">CGMCC 1.12090</strain>
    </source>
</reference>
<dbReference type="RefSeq" id="WP_301805207.1">
    <property type="nucleotide sequence ID" value="NZ_JAUJZH010000003.1"/>
</dbReference>
<dbReference type="Pfam" id="PF00866">
    <property type="entry name" value="Ring_hydroxyl_B"/>
    <property type="match status" value="1"/>
</dbReference>
<accession>A0ABT8RZ90</accession>
<dbReference type="PANTHER" id="PTHR41534:SF1">
    <property type="entry name" value="BLR3401 PROTEIN"/>
    <property type="match status" value="1"/>
</dbReference>
<dbReference type="PANTHER" id="PTHR41534">
    <property type="entry name" value="BLR3401 PROTEIN"/>
    <property type="match status" value="1"/>
</dbReference>
<keyword evidence="2 3" id="KW-0560">Oxidoreductase</keyword>
<keyword evidence="4" id="KW-1185">Reference proteome</keyword>
<organism evidence="3 4">
    <name type="scientific">Variovorax ginsengisoli</name>
    <dbReference type="NCBI Taxonomy" id="363844"/>
    <lineage>
        <taxon>Bacteria</taxon>
        <taxon>Pseudomonadati</taxon>
        <taxon>Pseudomonadota</taxon>
        <taxon>Betaproteobacteria</taxon>
        <taxon>Burkholderiales</taxon>
        <taxon>Comamonadaceae</taxon>
        <taxon>Variovorax</taxon>
    </lineage>
</organism>
<dbReference type="Gene3D" id="3.10.450.50">
    <property type="match status" value="1"/>
</dbReference>
<gene>
    <name evidence="3" type="ORF">Q2T77_05560</name>
</gene>
<dbReference type="Proteomes" id="UP001169027">
    <property type="component" value="Unassembled WGS sequence"/>
</dbReference>
<comment type="caution">
    <text evidence="3">The sequence shown here is derived from an EMBL/GenBank/DDBJ whole genome shotgun (WGS) entry which is preliminary data.</text>
</comment>
<evidence type="ECO:0000256" key="1">
    <source>
        <dbReference type="ARBA" id="ARBA00009570"/>
    </source>
</evidence>
<dbReference type="InterPro" id="IPR032710">
    <property type="entry name" value="NTF2-like_dom_sf"/>
</dbReference>